<evidence type="ECO:0000313" key="2">
    <source>
        <dbReference type="EMBL" id="CZT12884.1"/>
    </source>
</evidence>
<name>A0A1E1LQY8_9HELO</name>
<keyword evidence="3" id="KW-1185">Reference proteome</keyword>
<dbReference type="AlphaFoldDB" id="A0A1E1LQY8"/>
<feature type="transmembrane region" description="Helical" evidence="1">
    <location>
        <begin position="70"/>
        <end position="87"/>
    </location>
</feature>
<dbReference type="OrthoDB" id="3537901at2759"/>
<dbReference type="EMBL" id="FJUX01000171">
    <property type="protein sequence ID" value="CZT12884.1"/>
    <property type="molecule type" value="Genomic_DNA"/>
</dbReference>
<protein>
    <submittedName>
        <fullName evidence="2">Uncharacterized protein</fullName>
    </submittedName>
</protein>
<evidence type="ECO:0000256" key="1">
    <source>
        <dbReference type="SAM" id="Phobius"/>
    </source>
</evidence>
<keyword evidence="1" id="KW-0812">Transmembrane</keyword>
<organism evidence="2 3">
    <name type="scientific">Rhynchosporium agropyri</name>
    <dbReference type="NCBI Taxonomy" id="914238"/>
    <lineage>
        <taxon>Eukaryota</taxon>
        <taxon>Fungi</taxon>
        <taxon>Dikarya</taxon>
        <taxon>Ascomycota</taxon>
        <taxon>Pezizomycotina</taxon>
        <taxon>Leotiomycetes</taxon>
        <taxon>Helotiales</taxon>
        <taxon>Ploettnerulaceae</taxon>
        <taxon>Rhynchosporium</taxon>
    </lineage>
</organism>
<proteinExistence type="predicted"/>
<keyword evidence="1" id="KW-0472">Membrane</keyword>
<accession>A0A1E1LQY8</accession>
<dbReference type="Proteomes" id="UP000178912">
    <property type="component" value="Unassembled WGS sequence"/>
</dbReference>
<evidence type="ECO:0000313" key="3">
    <source>
        <dbReference type="Proteomes" id="UP000178912"/>
    </source>
</evidence>
<sequence length="98" mass="10628">MAVTIPELTSRGPSSGKGIDALTLLGKKQVFERRFGLLTIFSFALCDLFTWETVLTVFSQGLNSGGPAGLVYGFLISWLYHADFITANPKTIGNTRNA</sequence>
<gene>
    <name evidence="2" type="ORF">RAG0_16553</name>
</gene>
<keyword evidence="1" id="KW-1133">Transmembrane helix</keyword>
<feature type="transmembrane region" description="Helical" evidence="1">
    <location>
        <begin position="35"/>
        <end position="58"/>
    </location>
</feature>
<reference evidence="3" key="1">
    <citation type="submission" date="2016-03" db="EMBL/GenBank/DDBJ databases">
        <authorList>
            <person name="Guldener U."/>
        </authorList>
    </citation>
    <scope>NUCLEOTIDE SEQUENCE [LARGE SCALE GENOMIC DNA]</scope>
    <source>
        <strain evidence="3">04CH-RAC-A.6.1</strain>
    </source>
</reference>